<feature type="domain" description="Methyltransferase type 11" evidence="1">
    <location>
        <begin position="42"/>
        <end position="136"/>
    </location>
</feature>
<dbReference type="Pfam" id="PF08241">
    <property type="entry name" value="Methyltransf_11"/>
    <property type="match status" value="1"/>
</dbReference>
<sequence length="207" mass="24210">MSISKAYNDWAATYDDMPNKTRDIEMLAAKSTLNMHLKGKVLELGCGTGKNIQWMLKKAVSITGLDFSLEMMEIARNKVRSKNVEFLQTDLTKAWPVPANQFNLITCSLVLEHIKDLNFIFEQASNRLIPKGKFYICELHPFKQYTGSKARFDNGKEIQELEVFIHHMSDYLWAANKHRFKLLEIKEWFDEDNRKNIPRLISFIFEK</sequence>
<dbReference type="CDD" id="cd02440">
    <property type="entry name" value="AdoMet_MTases"/>
    <property type="match status" value="1"/>
</dbReference>
<dbReference type="GO" id="GO:0008168">
    <property type="term" value="F:methyltransferase activity"/>
    <property type="evidence" value="ECO:0007669"/>
    <property type="project" value="UniProtKB-KW"/>
</dbReference>
<dbReference type="Gene3D" id="3.40.50.150">
    <property type="entry name" value="Vaccinia Virus protein VP39"/>
    <property type="match status" value="1"/>
</dbReference>
<dbReference type="GO" id="GO:0032259">
    <property type="term" value="P:methylation"/>
    <property type="evidence" value="ECO:0007669"/>
    <property type="project" value="UniProtKB-KW"/>
</dbReference>
<dbReference type="InterPro" id="IPR013216">
    <property type="entry name" value="Methyltransf_11"/>
</dbReference>
<evidence type="ECO:0000259" key="1">
    <source>
        <dbReference type="Pfam" id="PF08241"/>
    </source>
</evidence>
<dbReference type="SUPFAM" id="SSF53335">
    <property type="entry name" value="S-adenosyl-L-methionine-dependent methyltransferases"/>
    <property type="match status" value="1"/>
</dbReference>
<keyword evidence="2" id="KW-0808">Transferase</keyword>
<dbReference type="InterPro" id="IPR029063">
    <property type="entry name" value="SAM-dependent_MTases_sf"/>
</dbReference>
<organism evidence="2 3">
    <name type="scientific">Gillisia lutea</name>
    <dbReference type="NCBI Taxonomy" id="2909668"/>
    <lineage>
        <taxon>Bacteria</taxon>
        <taxon>Pseudomonadati</taxon>
        <taxon>Bacteroidota</taxon>
        <taxon>Flavobacteriia</taxon>
        <taxon>Flavobacteriales</taxon>
        <taxon>Flavobacteriaceae</taxon>
        <taxon>Gillisia</taxon>
    </lineage>
</organism>
<evidence type="ECO:0000313" key="2">
    <source>
        <dbReference type="EMBL" id="MCF4102739.1"/>
    </source>
</evidence>
<accession>A0ABS9EIR0</accession>
<dbReference type="PANTHER" id="PTHR43861">
    <property type="entry name" value="TRANS-ACONITATE 2-METHYLTRANSFERASE-RELATED"/>
    <property type="match status" value="1"/>
</dbReference>
<keyword evidence="3" id="KW-1185">Reference proteome</keyword>
<keyword evidence="2" id="KW-0489">Methyltransferase</keyword>
<dbReference type="Proteomes" id="UP001179363">
    <property type="component" value="Unassembled WGS sequence"/>
</dbReference>
<proteinExistence type="predicted"/>
<protein>
    <submittedName>
        <fullName evidence="2">Methyltransferase domain-containing protein</fullName>
    </submittedName>
</protein>
<reference evidence="2" key="1">
    <citation type="submission" date="2022-01" db="EMBL/GenBank/DDBJ databases">
        <title>Gillisia lutea sp. nov., isolated from marine plastic residues from the Malvarosa beach (Valencia, Spain).</title>
        <authorList>
            <person name="Vidal-Verdu A."/>
            <person name="Molina-Menor E."/>
            <person name="Satari L."/>
            <person name="Pascual J."/>
            <person name="Pereto J."/>
            <person name="Porcar M."/>
        </authorList>
    </citation>
    <scope>NUCLEOTIDE SEQUENCE</scope>
    <source>
        <strain evidence="2">M10.2A</strain>
    </source>
</reference>
<comment type="caution">
    <text evidence="2">The sequence shown here is derived from an EMBL/GenBank/DDBJ whole genome shotgun (WGS) entry which is preliminary data.</text>
</comment>
<evidence type="ECO:0000313" key="3">
    <source>
        <dbReference type="Proteomes" id="UP001179363"/>
    </source>
</evidence>
<name>A0ABS9EIR0_9FLAO</name>
<dbReference type="EMBL" id="JAKGTH010000011">
    <property type="protein sequence ID" value="MCF4102739.1"/>
    <property type="molecule type" value="Genomic_DNA"/>
</dbReference>
<gene>
    <name evidence="2" type="ORF">L1I30_13760</name>
</gene>
<dbReference type="RefSeq" id="WP_236134881.1">
    <property type="nucleotide sequence ID" value="NZ_JAKGTH010000011.1"/>
</dbReference>